<keyword evidence="8" id="KW-0969">Cilium</keyword>
<dbReference type="InterPro" id="IPR053967">
    <property type="entry name" value="LlgE_F_G-like_D1"/>
</dbReference>
<evidence type="ECO:0000256" key="4">
    <source>
        <dbReference type="RuleBase" id="RU362116"/>
    </source>
</evidence>
<comment type="subcellular location">
    <subcellularLocation>
        <location evidence="1 4">Bacterial flagellum basal body</location>
    </subcellularLocation>
</comment>
<dbReference type="NCBIfam" id="TIGR03506">
    <property type="entry name" value="FlgEFG_subfam"/>
    <property type="match status" value="1"/>
</dbReference>
<evidence type="ECO:0000259" key="6">
    <source>
        <dbReference type="Pfam" id="PF06429"/>
    </source>
</evidence>
<keyword evidence="3 4" id="KW-0975">Bacterial flagellum</keyword>
<evidence type="ECO:0000259" key="7">
    <source>
        <dbReference type="Pfam" id="PF22692"/>
    </source>
</evidence>
<dbReference type="InterPro" id="IPR001444">
    <property type="entry name" value="Flag_bb_rod_N"/>
</dbReference>
<comment type="similarity">
    <text evidence="2 4">Belongs to the flagella basal body rod proteins family.</text>
</comment>
<dbReference type="PROSITE" id="PS00588">
    <property type="entry name" value="FLAGELLA_BB_ROD"/>
    <property type="match status" value="1"/>
</dbReference>
<reference evidence="8" key="2">
    <citation type="submission" date="2006-05" db="EMBL/GenBank/DDBJ databases">
        <title>Sequencing of the draft genome and assembly of Desulfuromonas acetoxidans DSM 684.</title>
        <authorList>
            <consortium name="US DOE Joint Genome Institute (JGI-PGF)"/>
            <person name="Copeland A."/>
            <person name="Lucas S."/>
            <person name="Lapidus A."/>
            <person name="Barry K."/>
            <person name="Detter J.C."/>
            <person name="Glavina del Rio T."/>
            <person name="Hammon N."/>
            <person name="Israni S."/>
            <person name="Dalin E."/>
            <person name="Tice H."/>
            <person name="Bruce D."/>
            <person name="Pitluck S."/>
            <person name="Richardson P."/>
        </authorList>
    </citation>
    <scope>NUCLEOTIDE SEQUENCE [LARGE SCALE GENOMIC DNA]</scope>
    <source>
        <strain evidence="8">DSM 684</strain>
    </source>
</reference>
<evidence type="ECO:0000256" key="3">
    <source>
        <dbReference type="ARBA" id="ARBA00023143"/>
    </source>
</evidence>
<evidence type="ECO:0000313" key="9">
    <source>
        <dbReference type="Proteomes" id="UP000005695"/>
    </source>
</evidence>
<dbReference type="RefSeq" id="WP_006000320.1">
    <property type="nucleotide sequence ID" value="NZ_AAEW02000008.1"/>
</dbReference>
<dbReference type="GO" id="GO:0009425">
    <property type="term" value="C:bacterial-type flagellum basal body"/>
    <property type="evidence" value="ECO:0007669"/>
    <property type="project" value="UniProtKB-SubCell"/>
</dbReference>
<feature type="domain" description="Flagellar basal body rod protein N-terminal" evidence="5">
    <location>
        <begin position="5"/>
        <end position="35"/>
    </location>
</feature>
<comment type="caution">
    <text evidence="8">The sequence shown here is derived from an EMBL/GenBank/DDBJ whole genome shotgun (WGS) entry which is preliminary data.</text>
</comment>
<accession>Q1JZR5</accession>
<dbReference type="Pfam" id="PF22692">
    <property type="entry name" value="LlgE_F_G_D1"/>
    <property type="match status" value="1"/>
</dbReference>
<evidence type="ECO:0000313" key="8">
    <source>
        <dbReference type="EMBL" id="EAT15827.1"/>
    </source>
</evidence>
<dbReference type="SUPFAM" id="SSF117143">
    <property type="entry name" value="Flagellar hook protein flgE"/>
    <property type="match status" value="1"/>
</dbReference>
<evidence type="ECO:0000256" key="2">
    <source>
        <dbReference type="ARBA" id="ARBA00009677"/>
    </source>
</evidence>
<dbReference type="OrthoDB" id="9804559at2"/>
<dbReference type="PANTHER" id="PTHR30435:SF19">
    <property type="entry name" value="FLAGELLAR BASAL-BODY ROD PROTEIN FLGG"/>
    <property type="match status" value="1"/>
</dbReference>
<dbReference type="InterPro" id="IPR010930">
    <property type="entry name" value="Flg_bb/hook_C_dom"/>
</dbReference>
<organism evidence="8 9">
    <name type="scientific">Desulfuromonas acetoxidans (strain DSM 684 / 11070)</name>
    <dbReference type="NCBI Taxonomy" id="281689"/>
    <lineage>
        <taxon>Bacteria</taxon>
        <taxon>Pseudomonadati</taxon>
        <taxon>Thermodesulfobacteriota</taxon>
        <taxon>Desulfuromonadia</taxon>
        <taxon>Desulfuromonadales</taxon>
        <taxon>Desulfuromonadaceae</taxon>
        <taxon>Desulfuromonas</taxon>
    </lineage>
</organism>
<dbReference type="Pfam" id="PF00460">
    <property type="entry name" value="Flg_bb_rod"/>
    <property type="match status" value="1"/>
</dbReference>
<feature type="domain" description="Flagellar hook protein FlgE/F/G-like D1" evidence="7">
    <location>
        <begin position="84"/>
        <end position="148"/>
    </location>
</feature>
<evidence type="ECO:0000256" key="1">
    <source>
        <dbReference type="ARBA" id="ARBA00004117"/>
    </source>
</evidence>
<dbReference type="AlphaFoldDB" id="Q1JZR5"/>
<dbReference type="InterPro" id="IPR019776">
    <property type="entry name" value="Flagellar_basal_body_rod_CS"/>
</dbReference>
<sequence length="242" mass="26661">MSSGIYATLSGAVARMQTVDVVTNNLSNANTLGYKKDRVQFSAVLDSAKQNQQAGGVNYSYVEVAKTDYSQGVLIDTRNEYDVAINGNGFFKVRNPDDGEIYFTRLGALDREPDGTLITRTGEFVLSPANETIVLPEGDFVIDERGRILGNEGVVDELALVDPDPDLLIKQGNGRYSYDGDMRVVPNSTDSQVMQGHLEQSNVKAIEETTLMMTSLRAFENYQKAMKNYFTLESKVNEIGSL</sequence>
<keyword evidence="8" id="KW-0966">Cell projection</keyword>
<dbReference type="InterPro" id="IPR020013">
    <property type="entry name" value="Flagellar_FlgE/F/G"/>
</dbReference>
<dbReference type="Proteomes" id="UP000005695">
    <property type="component" value="Unassembled WGS sequence"/>
</dbReference>
<dbReference type="PANTHER" id="PTHR30435">
    <property type="entry name" value="FLAGELLAR PROTEIN"/>
    <property type="match status" value="1"/>
</dbReference>
<name>Q1JZR5_DESA6</name>
<keyword evidence="9" id="KW-1185">Reference proteome</keyword>
<dbReference type="Pfam" id="PF06429">
    <property type="entry name" value="Flg_bbr_C"/>
    <property type="match status" value="1"/>
</dbReference>
<keyword evidence="8" id="KW-0282">Flagellum</keyword>
<proteinExistence type="inferred from homology"/>
<reference evidence="8" key="1">
    <citation type="submission" date="2006-05" db="EMBL/GenBank/DDBJ databases">
        <title>Annotation of the draft genome assembly of Desulfuromonas acetoxidans DSM 684.</title>
        <authorList>
            <consortium name="US DOE Joint Genome Institute (JGI-ORNL)"/>
            <person name="Larimer F."/>
            <person name="Land M."/>
            <person name="Hauser L."/>
        </authorList>
    </citation>
    <scope>NUCLEOTIDE SEQUENCE [LARGE SCALE GENOMIC DNA]</scope>
    <source>
        <strain evidence="8">DSM 684</strain>
    </source>
</reference>
<evidence type="ECO:0000259" key="5">
    <source>
        <dbReference type="Pfam" id="PF00460"/>
    </source>
</evidence>
<dbReference type="InterPro" id="IPR037925">
    <property type="entry name" value="FlgE/F/G-like"/>
</dbReference>
<dbReference type="GO" id="GO:0071978">
    <property type="term" value="P:bacterial-type flagellum-dependent swarming motility"/>
    <property type="evidence" value="ECO:0007669"/>
    <property type="project" value="TreeGrafter"/>
</dbReference>
<dbReference type="EMBL" id="AAEW02000008">
    <property type="protein sequence ID" value="EAT15827.1"/>
    <property type="molecule type" value="Genomic_DNA"/>
</dbReference>
<gene>
    <name evidence="8" type="ORF">Dace_2527</name>
</gene>
<feature type="domain" description="Flagellar basal-body/hook protein C-terminal" evidence="6">
    <location>
        <begin position="194"/>
        <end position="237"/>
    </location>
</feature>
<protein>
    <submittedName>
        <fullName evidence="8">Flagellar basal body rod protein</fullName>
    </submittedName>
</protein>